<evidence type="ECO:0000313" key="2">
    <source>
        <dbReference type="Proteomes" id="UP000626109"/>
    </source>
</evidence>
<reference evidence="1" key="1">
    <citation type="submission" date="2021-02" db="EMBL/GenBank/DDBJ databases">
        <authorList>
            <person name="Dougan E. K."/>
            <person name="Rhodes N."/>
            <person name="Thang M."/>
            <person name="Chan C."/>
        </authorList>
    </citation>
    <scope>NUCLEOTIDE SEQUENCE</scope>
</reference>
<proteinExistence type="predicted"/>
<dbReference type="EMBL" id="CAJNNW010031934">
    <property type="protein sequence ID" value="CAE8710029.1"/>
    <property type="molecule type" value="Genomic_DNA"/>
</dbReference>
<name>A0A813KPH5_POLGL</name>
<accession>A0A813KPH5</accession>
<protein>
    <submittedName>
        <fullName evidence="1">Uncharacterized protein</fullName>
    </submittedName>
</protein>
<evidence type="ECO:0000313" key="1">
    <source>
        <dbReference type="EMBL" id="CAE8710029.1"/>
    </source>
</evidence>
<comment type="caution">
    <text evidence="1">The sequence shown here is derived from an EMBL/GenBank/DDBJ whole genome shotgun (WGS) entry which is preliminary data.</text>
</comment>
<feature type="non-terminal residue" evidence="1">
    <location>
        <position position="402"/>
    </location>
</feature>
<dbReference type="Proteomes" id="UP000626109">
    <property type="component" value="Unassembled WGS sequence"/>
</dbReference>
<gene>
    <name evidence="1" type="ORF">PGLA2088_LOCUS35748</name>
</gene>
<organism evidence="1 2">
    <name type="scientific">Polarella glacialis</name>
    <name type="common">Dinoflagellate</name>
    <dbReference type="NCBI Taxonomy" id="89957"/>
    <lineage>
        <taxon>Eukaryota</taxon>
        <taxon>Sar</taxon>
        <taxon>Alveolata</taxon>
        <taxon>Dinophyceae</taxon>
        <taxon>Suessiales</taxon>
        <taxon>Suessiaceae</taxon>
        <taxon>Polarella</taxon>
    </lineage>
</organism>
<dbReference type="AlphaFoldDB" id="A0A813KPH5"/>
<sequence>ETPAEAAPFALCISGQPRGIGPAVLARMVCAASLQQSLAGDSVDVFLFAFLSGTRCGGCWDHGDGQGKSEGGGACYDRGLGPCLRHRHRSGRPSDGLSEETRAEAASEWRQRLRLALAMCPGSIFGAVDVAEDWEFDQAEVGDRYYLPRRMGLTQNHYPIQLWGVQRCFRMVEESEVHRGVRYTAVLRARLDSYWFAPIPSLRPLLASGSVLVRGAADAEYRVPSDQFAVVPREHAEVYFVQWLEDLANQTFVQRIMARATERWNRYVGAEGALMLAFEEHGVPYQREPFAFSVFRPNGRCFNLGQPPGIQLGCSRALAGLVQSQEAGVPALAGGPPSAAYADAMRRCTRHTCCNSHGDCSDGGDAPFSCRCQPLPESEDWDFGAWLLQGPLRQGKPNNGKS</sequence>